<keyword evidence="2" id="KW-0472">Membrane</keyword>
<protein>
    <recommendedName>
        <fullName evidence="6">Cohesin domain protein</fullName>
    </recommendedName>
</protein>
<dbReference type="EMBL" id="JACJLV010000006">
    <property type="protein sequence ID" value="MBM6826106.1"/>
    <property type="molecule type" value="Genomic_DNA"/>
</dbReference>
<gene>
    <name evidence="4" type="ORF">H6A13_03155</name>
</gene>
<name>A0A939BBF4_9CLOT</name>
<dbReference type="Proteomes" id="UP000713880">
    <property type="component" value="Unassembled WGS sequence"/>
</dbReference>
<dbReference type="RefSeq" id="WP_204908167.1">
    <property type="nucleotide sequence ID" value="NZ_JACJLV010000006.1"/>
</dbReference>
<feature type="chain" id="PRO_5036775077" description="Cohesin domain protein" evidence="3">
    <location>
        <begin position="28"/>
        <end position="506"/>
    </location>
</feature>
<evidence type="ECO:0000313" key="5">
    <source>
        <dbReference type="Proteomes" id="UP000713880"/>
    </source>
</evidence>
<reference evidence="4" key="2">
    <citation type="journal article" date="2021" name="Sci. Rep.">
        <title>The distribution of antibiotic resistance genes in chicken gut microbiota commensals.</title>
        <authorList>
            <person name="Juricova H."/>
            <person name="Matiasovicova J."/>
            <person name="Kubasova T."/>
            <person name="Cejkova D."/>
            <person name="Rychlik I."/>
        </authorList>
    </citation>
    <scope>NUCLEOTIDE SEQUENCE</scope>
    <source>
        <strain evidence="4">An420c</strain>
    </source>
</reference>
<accession>A0A939BBF4</accession>
<keyword evidence="5" id="KW-1185">Reference proteome</keyword>
<dbReference type="SUPFAM" id="SSF49384">
    <property type="entry name" value="Carbohydrate-binding domain"/>
    <property type="match status" value="1"/>
</dbReference>
<evidence type="ECO:0000256" key="3">
    <source>
        <dbReference type="SAM" id="SignalP"/>
    </source>
</evidence>
<feature type="transmembrane region" description="Helical" evidence="2">
    <location>
        <begin position="344"/>
        <end position="365"/>
    </location>
</feature>
<sequence>MRTLRRILAALAVVCMFVPCISMVSHAASGELRFTDPSTTVGAEVEVTAKFTAPVLIDTVEATLTYDSSMLKFISGDSATGGDGTVTISGDGGSSTEASFNLTFQALKEGTANIQVSQSSGVDAVGDALDLTNGSSAVSIGPGDPSLIEEEEGETGAETTTSGGQVEVDGVQYTITGGFSDALIPAGFVKGEKQFEGANCEVVTQEASGRSAFYLTPVDGGEADFFLYDDDNGTFSPFESIEIAQDRYIVLLRDDGGVKLPSDFQETTLTLNGKEFPAWQNTENADYYVVYALNSDGEKGMYQYDTVDKTYQRYVENAPAAAADDKSDAPGGLWGKILSFIQDFLDIIVIIALAVFLLLVIVLIVTRVKLYHRDAELDDLYDEYGIDLDEDEKDQRTAKNSGKGKKKASAVKGGPAVRKPAQTAQIDLDEEDDFDDFDEYEEEDFDDYGTMEMDDLDDYDYDDEEYDYDEDEIIDDLDELLSNQSKKKRGHMEPDDTFKVDIIDLD</sequence>
<dbReference type="CDD" id="cd08547">
    <property type="entry name" value="Type_II_cohesin"/>
    <property type="match status" value="1"/>
</dbReference>
<feature type="region of interest" description="Disordered" evidence="1">
    <location>
        <begin position="135"/>
        <end position="164"/>
    </location>
</feature>
<comment type="caution">
    <text evidence="4">The sequence shown here is derived from an EMBL/GenBank/DDBJ whole genome shotgun (WGS) entry which is preliminary data.</text>
</comment>
<proteinExistence type="predicted"/>
<organism evidence="4 5">
    <name type="scientific">Mordavella massiliensis</name>
    <dbReference type="NCBI Taxonomy" id="1871024"/>
    <lineage>
        <taxon>Bacteria</taxon>
        <taxon>Bacillati</taxon>
        <taxon>Bacillota</taxon>
        <taxon>Clostridia</taxon>
        <taxon>Eubacteriales</taxon>
        <taxon>Clostridiaceae</taxon>
        <taxon>Mordavella</taxon>
    </lineage>
</organism>
<dbReference type="AlphaFoldDB" id="A0A939BBF4"/>
<keyword evidence="2" id="KW-1133">Transmembrane helix</keyword>
<feature type="region of interest" description="Disordered" evidence="1">
    <location>
        <begin position="393"/>
        <end position="433"/>
    </location>
</feature>
<evidence type="ECO:0000313" key="4">
    <source>
        <dbReference type="EMBL" id="MBM6826106.1"/>
    </source>
</evidence>
<dbReference type="GO" id="GO:0030246">
    <property type="term" value="F:carbohydrate binding"/>
    <property type="evidence" value="ECO:0007669"/>
    <property type="project" value="InterPro"/>
</dbReference>
<reference evidence="4" key="1">
    <citation type="submission" date="2020-08" db="EMBL/GenBank/DDBJ databases">
        <authorList>
            <person name="Cejkova D."/>
            <person name="Kubasova T."/>
            <person name="Jahodarova E."/>
            <person name="Rychlik I."/>
        </authorList>
    </citation>
    <scope>NUCLEOTIDE SEQUENCE</scope>
    <source>
        <strain evidence="4">An420c</strain>
    </source>
</reference>
<evidence type="ECO:0000256" key="2">
    <source>
        <dbReference type="SAM" id="Phobius"/>
    </source>
</evidence>
<evidence type="ECO:0000256" key="1">
    <source>
        <dbReference type="SAM" id="MobiDB-lite"/>
    </source>
</evidence>
<keyword evidence="2" id="KW-0812">Transmembrane</keyword>
<keyword evidence="3" id="KW-0732">Signal</keyword>
<feature type="signal peptide" evidence="3">
    <location>
        <begin position="1"/>
        <end position="27"/>
    </location>
</feature>
<evidence type="ECO:0008006" key="6">
    <source>
        <dbReference type="Google" id="ProtNLM"/>
    </source>
</evidence>
<dbReference type="InterPro" id="IPR008965">
    <property type="entry name" value="CBM2/CBM3_carb-bd_dom_sf"/>
</dbReference>